<dbReference type="Pfam" id="PF13519">
    <property type="entry name" value="VWA_2"/>
    <property type="match status" value="1"/>
</dbReference>
<dbReference type="Proteomes" id="UP000184123">
    <property type="component" value="Unassembled WGS sequence"/>
</dbReference>
<dbReference type="InterPro" id="IPR050768">
    <property type="entry name" value="UPF0353/GerABKA_families"/>
</dbReference>
<organism evidence="6 7">
    <name type="scientific">Halomonas cupida</name>
    <dbReference type="NCBI Taxonomy" id="44933"/>
    <lineage>
        <taxon>Bacteria</taxon>
        <taxon>Pseudomonadati</taxon>
        <taxon>Pseudomonadota</taxon>
        <taxon>Gammaproteobacteria</taxon>
        <taxon>Oceanospirillales</taxon>
        <taxon>Halomonadaceae</taxon>
        <taxon>Halomonas</taxon>
    </lineage>
</organism>
<reference evidence="6 7" key="1">
    <citation type="submission" date="2016-11" db="EMBL/GenBank/DDBJ databases">
        <authorList>
            <person name="Jaros S."/>
            <person name="Januszkiewicz K."/>
            <person name="Wedrychowicz H."/>
        </authorList>
    </citation>
    <scope>NUCLEOTIDE SEQUENCE [LARGE SCALE GENOMIC DNA]</scope>
    <source>
        <strain evidence="6 7">DSM 4740</strain>
    </source>
</reference>
<evidence type="ECO:0000313" key="7">
    <source>
        <dbReference type="Proteomes" id="UP000184123"/>
    </source>
</evidence>
<dbReference type="Gene3D" id="1.25.40.10">
    <property type="entry name" value="Tetratricopeptide repeat domain"/>
    <property type="match status" value="1"/>
</dbReference>
<dbReference type="PROSITE" id="PS50005">
    <property type="entry name" value="TPR"/>
    <property type="match status" value="1"/>
</dbReference>
<accession>A0A1M7EV43</accession>
<dbReference type="SUPFAM" id="SSF53300">
    <property type="entry name" value="vWA-like"/>
    <property type="match status" value="1"/>
</dbReference>
<proteinExistence type="predicted"/>
<evidence type="ECO:0000313" key="5">
    <source>
        <dbReference type="EMBL" id="GEN23278.1"/>
    </source>
</evidence>
<keyword evidence="1" id="KW-0802">TPR repeat</keyword>
<feature type="transmembrane region" description="Helical" evidence="3">
    <location>
        <begin position="284"/>
        <end position="302"/>
    </location>
</feature>
<dbReference type="PANTHER" id="PTHR22550:SF14">
    <property type="entry name" value="VWFA DOMAIN-CONTAINING PROTEIN"/>
    <property type="match status" value="1"/>
</dbReference>
<dbReference type="EMBL" id="FRCA01000004">
    <property type="protein sequence ID" value="SHL95705.1"/>
    <property type="molecule type" value="Genomic_DNA"/>
</dbReference>
<protein>
    <submittedName>
        <fullName evidence="6">Ca-activated chloride channel family protein</fullName>
    </submittedName>
    <submittedName>
        <fullName evidence="5">Transporter</fullName>
    </submittedName>
</protein>
<evidence type="ECO:0000256" key="1">
    <source>
        <dbReference type="PROSITE-ProRule" id="PRU00339"/>
    </source>
</evidence>
<dbReference type="RefSeq" id="WP_073434867.1">
    <property type="nucleotide sequence ID" value="NZ_BJXU01000038.1"/>
</dbReference>
<keyword evidence="8" id="KW-1185">Reference proteome</keyword>
<dbReference type="STRING" id="44933.SAMN05660971_01809"/>
<dbReference type="InterPro" id="IPR011990">
    <property type="entry name" value="TPR-like_helical_dom_sf"/>
</dbReference>
<sequence>MMEFTDALSALHLLRPWWCLLLPLIALLWWWWRRRTTHGGASSKHIAPHLDQALRVGSRTHRRFTPIDSLALLLVFLVLGAAGPTWSRIPNPMVTQTAPLVVVLKVSEDMLAQDIPPSRLERARHKIEDLLETRSGASTALIAYAGSAHQAVPLTDDPGLIRPYLEGLAPDVMPEPGDAAADALAMAEDLLADSPVPGAILFVTDGISTANRTAFINRDAGSTLVMLRMAPPNQATPVMDEIDAEQVDVSADGSDVAHLERLLAAAYQRALLDDDRLAWKDRGALMAIPALLLALLWFRRGWIVGTPVLLAPALLAPALLIGVSLAGMLTAAPVMAQQDATVTRRAAEQSTENPVISAITHAFLTPDQQGRWWMEHRDFDRAAQHFQDPAWQGYAMYRDGQYAEAAQLLGRLDTADAAFTQGLALIKSRQYRPAIDAFQTVLERDPDYPEGERNLALARQILDYVEETREQSDTGEEAGIGADEVVFDNESNRGEETQQTGDQEGGVLTADQWISALDTDTGDYLRQRFAVEAARGGQ</sequence>
<feature type="repeat" description="TPR" evidence="1">
    <location>
        <begin position="415"/>
        <end position="448"/>
    </location>
</feature>
<reference evidence="5 8" key="2">
    <citation type="submission" date="2019-07" db="EMBL/GenBank/DDBJ databases">
        <title>Whole genome shotgun sequence of Halomonas cupida NBRC 102219.</title>
        <authorList>
            <person name="Hosoyama A."/>
            <person name="Uohara A."/>
            <person name="Ohji S."/>
            <person name="Ichikawa N."/>
        </authorList>
    </citation>
    <scope>NUCLEOTIDE SEQUENCE [LARGE SCALE GENOMIC DNA]</scope>
    <source>
        <strain evidence="5 8">NBRC 102219</strain>
    </source>
</reference>
<evidence type="ECO:0000256" key="3">
    <source>
        <dbReference type="SAM" id="Phobius"/>
    </source>
</evidence>
<feature type="transmembrane region" description="Helical" evidence="3">
    <location>
        <begin position="64"/>
        <end position="83"/>
    </location>
</feature>
<evidence type="ECO:0000256" key="2">
    <source>
        <dbReference type="SAM" id="MobiDB-lite"/>
    </source>
</evidence>
<feature type="region of interest" description="Disordered" evidence="2">
    <location>
        <begin position="469"/>
        <end position="507"/>
    </location>
</feature>
<dbReference type="SUPFAM" id="SSF48452">
    <property type="entry name" value="TPR-like"/>
    <property type="match status" value="1"/>
</dbReference>
<keyword evidence="3" id="KW-0812">Transmembrane</keyword>
<dbReference type="EMBL" id="BJXU01000038">
    <property type="protein sequence ID" value="GEN23278.1"/>
    <property type="molecule type" value="Genomic_DNA"/>
</dbReference>
<dbReference type="PANTHER" id="PTHR22550">
    <property type="entry name" value="SPORE GERMINATION PROTEIN"/>
    <property type="match status" value="1"/>
</dbReference>
<dbReference type="SMART" id="SM00327">
    <property type="entry name" value="VWA"/>
    <property type="match status" value="1"/>
</dbReference>
<keyword evidence="3" id="KW-1133">Transmembrane helix</keyword>
<evidence type="ECO:0000313" key="8">
    <source>
        <dbReference type="Proteomes" id="UP000321726"/>
    </source>
</evidence>
<evidence type="ECO:0000313" key="6">
    <source>
        <dbReference type="EMBL" id="SHL95705.1"/>
    </source>
</evidence>
<dbReference type="AlphaFoldDB" id="A0A1M7EV43"/>
<dbReference type="InterPro" id="IPR002035">
    <property type="entry name" value="VWF_A"/>
</dbReference>
<dbReference type="InterPro" id="IPR036465">
    <property type="entry name" value="vWFA_dom_sf"/>
</dbReference>
<feature type="transmembrane region" description="Helical" evidence="3">
    <location>
        <begin position="314"/>
        <end position="336"/>
    </location>
</feature>
<evidence type="ECO:0000259" key="4">
    <source>
        <dbReference type="SMART" id="SM00327"/>
    </source>
</evidence>
<keyword evidence="3" id="KW-0472">Membrane</keyword>
<name>A0A1M7EV43_9GAMM</name>
<gene>
    <name evidence="5" type="ORF">HCU01_12270</name>
    <name evidence="6" type="ORF">SAMN05660971_01809</name>
</gene>
<dbReference type="InterPro" id="IPR019734">
    <property type="entry name" value="TPR_rpt"/>
</dbReference>
<dbReference type="Gene3D" id="3.40.50.410">
    <property type="entry name" value="von Willebrand factor, type A domain"/>
    <property type="match status" value="1"/>
</dbReference>
<feature type="transmembrane region" description="Helical" evidence="3">
    <location>
        <begin position="12"/>
        <end position="32"/>
    </location>
</feature>
<feature type="domain" description="VWFA" evidence="4">
    <location>
        <begin position="97"/>
        <end position="264"/>
    </location>
</feature>
<dbReference type="Proteomes" id="UP000321726">
    <property type="component" value="Unassembled WGS sequence"/>
</dbReference>